<protein>
    <submittedName>
        <fullName evidence="1">Uncharacterized protein</fullName>
    </submittedName>
</protein>
<dbReference type="Proteomes" id="UP000772434">
    <property type="component" value="Unassembled WGS sequence"/>
</dbReference>
<reference evidence="1" key="1">
    <citation type="submission" date="2020-11" db="EMBL/GenBank/DDBJ databases">
        <authorList>
            <consortium name="DOE Joint Genome Institute"/>
            <person name="Ahrendt S."/>
            <person name="Riley R."/>
            <person name="Andreopoulos W."/>
            <person name="Labutti K."/>
            <person name="Pangilinan J."/>
            <person name="Ruiz-Duenas F.J."/>
            <person name="Barrasa J.M."/>
            <person name="Sanchez-Garcia M."/>
            <person name="Camarero S."/>
            <person name="Miyauchi S."/>
            <person name="Serrano A."/>
            <person name="Linde D."/>
            <person name="Babiker R."/>
            <person name="Drula E."/>
            <person name="Ayuso-Fernandez I."/>
            <person name="Pacheco R."/>
            <person name="Padilla G."/>
            <person name="Ferreira P."/>
            <person name="Barriuso J."/>
            <person name="Kellner H."/>
            <person name="Castanera R."/>
            <person name="Alfaro M."/>
            <person name="Ramirez L."/>
            <person name="Pisabarro A.G."/>
            <person name="Kuo A."/>
            <person name="Tritt A."/>
            <person name="Lipzen A."/>
            <person name="He G."/>
            <person name="Yan M."/>
            <person name="Ng V."/>
            <person name="Cullen D."/>
            <person name="Martin F."/>
            <person name="Rosso M.-N."/>
            <person name="Henrissat B."/>
            <person name="Hibbett D."/>
            <person name="Martinez A.T."/>
            <person name="Grigoriev I.V."/>
        </authorList>
    </citation>
    <scope>NUCLEOTIDE SEQUENCE</scope>
    <source>
        <strain evidence="1">AH 40177</strain>
    </source>
</reference>
<dbReference type="AlphaFoldDB" id="A0A9P5PT49"/>
<gene>
    <name evidence="1" type="ORF">BDP27DRAFT_1328684</name>
</gene>
<evidence type="ECO:0000313" key="1">
    <source>
        <dbReference type="EMBL" id="KAF9067490.1"/>
    </source>
</evidence>
<name>A0A9P5PT49_9AGAR</name>
<keyword evidence="2" id="KW-1185">Reference proteome</keyword>
<proteinExistence type="predicted"/>
<comment type="caution">
    <text evidence="1">The sequence shown here is derived from an EMBL/GenBank/DDBJ whole genome shotgun (WGS) entry which is preliminary data.</text>
</comment>
<sequence length="109" mass="12344">MQVYILFLPRLVSPAIVPALTSHLVLCLTMSMKDRYLNSPLPFTTVLSRVESPEFVFLTFYTTSLHDSEPNQSRFLVVLESPIRTTLMVHHLYTLEGSVIDSSVIQDTS</sequence>
<evidence type="ECO:0000313" key="2">
    <source>
        <dbReference type="Proteomes" id="UP000772434"/>
    </source>
</evidence>
<organism evidence="1 2">
    <name type="scientific">Rhodocollybia butyracea</name>
    <dbReference type="NCBI Taxonomy" id="206335"/>
    <lineage>
        <taxon>Eukaryota</taxon>
        <taxon>Fungi</taxon>
        <taxon>Dikarya</taxon>
        <taxon>Basidiomycota</taxon>
        <taxon>Agaricomycotina</taxon>
        <taxon>Agaricomycetes</taxon>
        <taxon>Agaricomycetidae</taxon>
        <taxon>Agaricales</taxon>
        <taxon>Marasmiineae</taxon>
        <taxon>Omphalotaceae</taxon>
        <taxon>Rhodocollybia</taxon>
    </lineage>
</organism>
<accession>A0A9P5PT49</accession>
<dbReference type="EMBL" id="JADNRY010000072">
    <property type="protein sequence ID" value="KAF9067490.1"/>
    <property type="molecule type" value="Genomic_DNA"/>
</dbReference>